<reference evidence="2" key="1">
    <citation type="submission" date="2020-09" db="EMBL/GenBank/DDBJ databases">
        <title>Whole genome shotgun sequence of Streptomyces xanthophaeus NBRC 12829.</title>
        <authorList>
            <person name="Komaki H."/>
            <person name="Tamura T."/>
        </authorList>
    </citation>
    <scope>NUCLEOTIDE SEQUENCE</scope>
    <source>
        <strain evidence="2">NBRC 12829</strain>
    </source>
</reference>
<evidence type="ECO:0000256" key="1">
    <source>
        <dbReference type="SAM" id="SignalP"/>
    </source>
</evidence>
<organism evidence="2 3">
    <name type="scientific">Streptomyces xanthophaeus</name>
    <dbReference type="NCBI Taxonomy" id="67385"/>
    <lineage>
        <taxon>Bacteria</taxon>
        <taxon>Bacillati</taxon>
        <taxon>Actinomycetota</taxon>
        <taxon>Actinomycetes</taxon>
        <taxon>Kitasatosporales</taxon>
        <taxon>Streptomycetaceae</taxon>
        <taxon>Streptomyces</taxon>
    </lineage>
</organism>
<feature type="chain" id="PRO_5037862233" description="NlpC/P60 domain-containing protein" evidence="1">
    <location>
        <begin position="32"/>
        <end position="275"/>
    </location>
</feature>
<gene>
    <name evidence="2" type="ORF">Sxan_76400</name>
</gene>
<accession>A0A919LGN8</accession>
<dbReference type="OrthoDB" id="3679112at2"/>
<keyword evidence="3" id="KW-1185">Reference proteome</keyword>
<comment type="caution">
    <text evidence="2">The sequence shown here is derived from an EMBL/GenBank/DDBJ whole genome shotgun (WGS) entry which is preliminary data.</text>
</comment>
<dbReference type="EMBL" id="BNEE01000008">
    <property type="protein sequence ID" value="GHI90276.1"/>
    <property type="molecule type" value="Genomic_DNA"/>
</dbReference>
<dbReference type="RefSeq" id="WP_157853396.1">
    <property type="nucleotide sequence ID" value="NZ_BNEE01000008.1"/>
</dbReference>
<feature type="signal peptide" evidence="1">
    <location>
        <begin position="1"/>
        <end position="31"/>
    </location>
</feature>
<keyword evidence="1" id="KW-0732">Signal</keyword>
<dbReference type="Proteomes" id="UP000600026">
    <property type="component" value="Unassembled WGS sequence"/>
</dbReference>
<evidence type="ECO:0000313" key="2">
    <source>
        <dbReference type="EMBL" id="GHI90276.1"/>
    </source>
</evidence>
<evidence type="ECO:0000313" key="3">
    <source>
        <dbReference type="Proteomes" id="UP000600026"/>
    </source>
</evidence>
<dbReference type="AlphaFoldDB" id="A0A919LGN8"/>
<evidence type="ECO:0008006" key="4">
    <source>
        <dbReference type="Google" id="ProtNLM"/>
    </source>
</evidence>
<name>A0A919LGN8_9ACTN</name>
<protein>
    <recommendedName>
        <fullName evidence="4">NlpC/P60 domain-containing protein</fullName>
    </recommendedName>
</protein>
<sequence>MKEPLIRRPKVVAALAGLVMAVGLTVMPAQADSVDRYAKPVSTGTIGNGAAPGGPVTREQVIARAKHWVDKRVSYSQGRWWKDEATGGSYRQDCSGFVSMAWQLKESLTTQSLPAVADRLSGFDQLEAGDALDYPAAHAVLFGGWTDKAKGDFVYYSESRSGRPARKDTANIHDSRIAGHPRSAYVPLRYKKLITATSTPRALALVPATSTAPAKPARATTAVPSSKATAAVSAPASGSKASAGSAAAVRPVGVPAAGRCAPGVRGSFWQWIFTF</sequence>
<proteinExistence type="predicted"/>
<dbReference type="Gene3D" id="3.90.1720.10">
    <property type="entry name" value="endopeptidase domain like (from Nostoc punctiforme)"/>
    <property type="match status" value="1"/>
</dbReference>